<dbReference type="Proteomes" id="UP000249091">
    <property type="component" value="Chromosome 1"/>
</dbReference>
<keyword evidence="2" id="KW-1185">Reference proteome</keyword>
<dbReference type="EMBL" id="LS483468">
    <property type="protein sequence ID" value="SQI34735.1"/>
    <property type="molecule type" value="Genomic_DNA"/>
</dbReference>
<dbReference type="RefSeq" id="WP_072700588.1">
    <property type="nucleotide sequence ID" value="NZ_JAFBBL010000001.1"/>
</dbReference>
<gene>
    <name evidence="1" type="ORF">NCTC10994_02908</name>
</gene>
<sequence length="149" mass="16442">MIHLRHSATAEIPADRAFTYVDDHRTVPDWMFGVTRFQPVGKQVSGLGALFDASMRLGPRSLDSRVQVVEWEYGRSIVLESVAGIRSASSWTFAEISGGTSRLDVDFAYQLPGGLAGRALGKLIEPIVDTAIRETERALRVQLSRLPRS</sequence>
<proteinExistence type="predicted"/>
<evidence type="ECO:0000313" key="2">
    <source>
        <dbReference type="Proteomes" id="UP000249091"/>
    </source>
</evidence>
<dbReference type="STRING" id="1219011.GCA_001895045_02305"/>
<evidence type="ECO:0000313" key="1">
    <source>
        <dbReference type="EMBL" id="SQI34735.1"/>
    </source>
</evidence>
<dbReference type="InterPro" id="IPR019587">
    <property type="entry name" value="Polyketide_cyclase/dehydratase"/>
</dbReference>
<dbReference type="SUPFAM" id="SSF55961">
    <property type="entry name" value="Bet v1-like"/>
    <property type="match status" value="1"/>
</dbReference>
<dbReference type="CDD" id="cd07812">
    <property type="entry name" value="SRPBCC"/>
    <property type="match status" value="1"/>
</dbReference>
<accession>A0A2X4X5E5</accession>
<dbReference type="Pfam" id="PF10604">
    <property type="entry name" value="Polyketide_cyc2"/>
    <property type="match status" value="1"/>
</dbReference>
<name>A0A2X4X5E5_9NOCA</name>
<organism evidence="1 2">
    <name type="scientific">Rhodococcus coprophilus</name>
    <dbReference type="NCBI Taxonomy" id="38310"/>
    <lineage>
        <taxon>Bacteria</taxon>
        <taxon>Bacillati</taxon>
        <taxon>Actinomycetota</taxon>
        <taxon>Actinomycetes</taxon>
        <taxon>Mycobacteriales</taxon>
        <taxon>Nocardiaceae</taxon>
        <taxon>Rhodococcus</taxon>
    </lineage>
</organism>
<dbReference type="KEGG" id="rcr:NCTC10994_02908"/>
<protein>
    <submittedName>
        <fullName evidence="1">Predicted integral membrane protein</fullName>
    </submittedName>
</protein>
<dbReference type="Gene3D" id="3.30.530.20">
    <property type="match status" value="1"/>
</dbReference>
<reference evidence="1 2" key="1">
    <citation type="submission" date="2018-06" db="EMBL/GenBank/DDBJ databases">
        <authorList>
            <consortium name="Pathogen Informatics"/>
            <person name="Doyle S."/>
        </authorList>
    </citation>
    <scope>NUCLEOTIDE SEQUENCE [LARGE SCALE GENOMIC DNA]</scope>
    <source>
        <strain evidence="1 2">NCTC10994</strain>
    </source>
</reference>
<dbReference type="AlphaFoldDB" id="A0A2X4X5E5"/>
<dbReference type="InterPro" id="IPR023393">
    <property type="entry name" value="START-like_dom_sf"/>
</dbReference>